<reference evidence="2 3" key="1">
    <citation type="submission" date="2024-06" db="EMBL/GenBank/DDBJ databases">
        <title>Sorghum-associated microbial communities from plants grown in Nebraska, USA.</title>
        <authorList>
            <person name="Schachtman D."/>
        </authorList>
    </citation>
    <scope>NUCLEOTIDE SEQUENCE [LARGE SCALE GENOMIC DNA]</scope>
    <source>
        <strain evidence="2 3">1757</strain>
    </source>
</reference>
<name>A0ABV2PS15_9GAMM</name>
<comment type="caution">
    <text evidence="2">The sequence shown here is derived from an EMBL/GenBank/DDBJ whole genome shotgun (WGS) entry which is preliminary data.</text>
</comment>
<protein>
    <submittedName>
        <fullName evidence="2">Acyl-CoA reductase-like NAD-dependent aldehyde dehydrogenase</fullName>
    </submittedName>
</protein>
<gene>
    <name evidence="2" type="ORF">ABIE04_000137</name>
</gene>
<feature type="compositionally biased region" description="Basic and acidic residues" evidence="1">
    <location>
        <begin position="10"/>
        <end position="19"/>
    </location>
</feature>
<proteinExistence type="predicted"/>
<dbReference type="Proteomes" id="UP001549251">
    <property type="component" value="Unassembled WGS sequence"/>
</dbReference>
<dbReference type="EMBL" id="JBEPSD010000001">
    <property type="protein sequence ID" value="MET4567810.1"/>
    <property type="molecule type" value="Genomic_DNA"/>
</dbReference>
<keyword evidence="3" id="KW-1185">Reference proteome</keyword>
<organism evidence="2 3">
    <name type="scientific">Rhodanobacter soli</name>
    <dbReference type="NCBI Taxonomy" id="590609"/>
    <lineage>
        <taxon>Bacteria</taxon>
        <taxon>Pseudomonadati</taxon>
        <taxon>Pseudomonadota</taxon>
        <taxon>Gammaproteobacteria</taxon>
        <taxon>Lysobacterales</taxon>
        <taxon>Rhodanobacteraceae</taxon>
        <taxon>Rhodanobacter</taxon>
    </lineage>
</organism>
<accession>A0ABV2PS15</accession>
<evidence type="ECO:0000256" key="1">
    <source>
        <dbReference type="SAM" id="MobiDB-lite"/>
    </source>
</evidence>
<dbReference type="RefSeq" id="WP_354546680.1">
    <property type="nucleotide sequence ID" value="NZ_JBEPSD010000001.1"/>
</dbReference>
<sequence length="61" mass="6883">MRHTQPMTAEEQRIDQAMRKEHRSHAQQDAALSAFRLAQLVAAQRAPMLERAADLMLGARA</sequence>
<evidence type="ECO:0000313" key="2">
    <source>
        <dbReference type="EMBL" id="MET4567810.1"/>
    </source>
</evidence>
<evidence type="ECO:0000313" key="3">
    <source>
        <dbReference type="Proteomes" id="UP001549251"/>
    </source>
</evidence>
<feature type="region of interest" description="Disordered" evidence="1">
    <location>
        <begin position="1"/>
        <end position="27"/>
    </location>
</feature>